<dbReference type="AlphaFoldDB" id="A0A316FWE3"/>
<feature type="transmembrane region" description="Helical" evidence="1">
    <location>
        <begin position="37"/>
        <end position="59"/>
    </location>
</feature>
<keyword evidence="1" id="KW-0812">Transmembrane</keyword>
<dbReference type="GO" id="GO:0005506">
    <property type="term" value="F:iron ion binding"/>
    <property type="evidence" value="ECO:0007669"/>
    <property type="project" value="InterPro"/>
</dbReference>
<reference evidence="3 4" key="1">
    <citation type="submission" date="2018-05" db="EMBL/GenBank/DDBJ databases">
        <title>Genomic Encyclopedia of Type Strains, Phase IV (KMG-IV): sequencing the most valuable type-strain genomes for metagenomic binning, comparative biology and taxonomic classification.</title>
        <authorList>
            <person name="Goeker M."/>
        </authorList>
    </citation>
    <scope>NUCLEOTIDE SEQUENCE [LARGE SCALE GENOMIC DNA]</scope>
    <source>
        <strain evidence="3 4">DSM 25350</strain>
    </source>
</reference>
<dbReference type="Pfam" id="PF04116">
    <property type="entry name" value="FA_hydroxylase"/>
    <property type="match status" value="1"/>
</dbReference>
<dbReference type="Proteomes" id="UP000245790">
    <property type="component" value="Unassembled WGS sequence"/>
</dbReference>
<proteinExistence type="predicted"/>
<dbReference type="EMBL" id="QGGU01000004">
    <property type="protein sequence ID" value="PWK53011.1"/>
    <property type="molecule type" value="Genomic_DNA"/>
</dbReference>
<evidence type="ECO:0000313" key="4">
    <source>
        <dbReference type="Proteomes" id="UP000245790"/>
    </source>
</evidence>
<name>A0A316FWE3_9GAMM</name>
<feature type="transmembrane region" description="Helical" evidence="1">
    <location>
        <begin position="65"/>
        <end position="84"/>
    </location>
</feature>
<feature type="transmembrane region" description="Helical" evidence="1">
    <location>
        <begin position="149"/>
        <end position="170"/>
    </location>
</feature>
<keyword evidence="1" id="KW-1133">Transmembrane helix</keyword>
<gene>
    <name evidence="3" type="ORF">C8D97_104229</name>
</gene>
<keyword evidence="1" id="KW-0472">Membrane</keyword>
<organism evidence="3 4">
    <name type="scientific">Pleionea mediterranea</name>
    <dbReference type="NCBI Taxonomy" id="523701"/>
    <lineage>
        <taxon>Bacteria</taxon>
        <taxon>Pseudomonadati</taxon>
        <taxon>Pseudomonadota</taxon>
        <taxon>Gammaproteobacteria</taxon>
        <taxon>Oceanospirillales</taxon>
        <taxon>Pleioneaceae</taxon>
        <taxon>Pleionea</taxon>
    </lineage>
</organism>
<dbReference type="RefSeq" id="WP_170115168.1">
    <property type="nucleotide sequence ID" value="NZ_QGGU01000004.1"/>
</dbReference>
<dbReference type="GO" id="GO:0008610">
    <property type="term" value="P:lipid biosynthetic process"/>
    <property type="evidence" value="ECO:0007669"/>
    <property type="project" value="InterPro"/>
</dbReference>
<keyword evidence="4" id="KW-1185">Reference proteome</keyword>
<evidence type="ECO:0000256" key="1">
    <source>
        <dbReference type="SAM" id="Phobius"/>
    </source>
</evidence>
<evidence type="ECO:0000259" key="2">
    <source>
        <dbReference type="Pfam" id="PF04116"/>
    </source>
</evidence>
<comment type="caution">
    <text evidence="3">The sequence shown here is derived from an EMBL/GenBank/DDBJ whole genome shotgun (WGS) entry which is preliminary data.</text>
</comment>
<feature type="transmembrane region" description="Helical" evidence="1">
    <location>
        <begin position="124"/>
        <end position="143"/>
    </location>
</feature>
<accession>A0A316FWE3</accession>
<sequence>MDNSMDHTVDNPHAIPDKTQAYREQYRKENRSPNYNGWLHIGFTLSVALGIIIYCSLSLNDVTPWEWLTIPVTFLYANLVEYVAHRYPMHRPVKWINIIYQRHACQHHRFFNHKAMAFKNSKDFCVVLFPPALIVGFFVVFALPVTLLINFLLTTNTALLFMITAFAYFINYELLHTAYHVSHQSWLWKIPLMRKLRKLHYYHHVPELMSGYNFNITYPIGDLLFGTYYSKEK</sequence>
<dbReference type="InterPro" id="IPR006694">
    <property type="entry name" value="Fatty_acid_hydroxylase"/>
</dbReference>
<feature type="domain" description="Fatty acid hydroxylase" evidence="2">
    <location>
        <begin position="72"/>
        <end position="227"/>
    </location>
</feature>
<protein>
    <submittedName>
        <fullName evidence="3">Fatty acid hydroxylase family protein</fullName>
    </submittedName>
</protein>
<dbReference type="GO" id="GO:0016491">
    <property type="term" value="F:oxidoreductase activity"/>
    <property type="evidence" value="ECO:0007669"/>
    <property type="project" value="InterPro"/>
</dbReference>
<evidence type="ECO:0000313" key="3">
    <source>
        <dbReference type="EMBL" id="PWK53011.1"/>
    </source>
</evidence>